<dbReference type="InterPro" id="IPR000182">
    <property type="entry name" value="GNAT_dom"/>
</dbReference>
<dbReference type="PANTHER" id="PTHR43072">
    <property type="entry name" value="N-ACETYLTRANSFERASE"/>
    <property type="match status" value="1"/>
</dbReference>
<comment type="caution">
    <text evidence="2">The sequence shown here is derived from an EMBL/GenBank/DDBJ whole genome shotgun (WGS) entry which is preliminary data.</text>
</comment>
<reference evidence="2" key="1">
    <citation type="submission" date="2020-12" db="EMBL/GenBank/DDBJ databases">
        <title>Bacterial novel species Mucilaginibacter sp. SD-g isolated from soil.</title>
        <authorList>
            <person name="Jung H.-Y."/>
        </authorList>
    </citation>
    <scope>NUCLEOTIDE SEQUENCE</scope>
    <source>
        <strain evidence="2">SD-g</strain>
    </source>
</reference>
<dbReference type="SUPFAM" id="SSF55729">
    <property type="entry name" value="Acyl-CoA N-acyltransferases (Nat)"/>
    <property type="match status" value="1"/>
</dbReference>
<accession>A0A934PRL5</accession>
<dbReference type="GO" id="GO:0016747">
    <property type="term" value="F:acyltransferase activity, transferring groups other than amino-acyl groups"/>
    <property type="evidence" value="ECO:0007669"/>
    <property type="project" value="InterPro"/>
</dbReference>
<dbReference type="EMBL" id="JAEHFW010000001">
    <property type="protein sequence ID" value="MBK0379504.1"/>
    <property type="molecule type" value="Genomic_DNA"/>
</dbReference>
<keyword evidence="3" id="KW-1185">Reference proteome</keyword>
<proteinExistence type="predicted"/>
<protein>
    <submittedName>
        <fullName evidence="2">GNAT family N-acetyltransferase</fullName>
    </submittedName>
</protein>
<evidence type="ECO:0000313" key="2">
    <source>
        <dbReference type="EMBL" id="MBK0379504.1"/>
    </source>
</evidence>
<dbReference type="Proteomes" id="UP000613193">
    <property type="component" value="Unassembled WGS sequence"/>
</dbReference>
<dbReference type="AlphaFoldDB" id="A0A934PRL5"/>
<organism evidence="2 3">
    <name type="scientific">Mucilaginibacter segetis</name>
    <dbReference type="NCBI Taxonomy" id="2793071"/>
    <lineage>
        <taxon>Bacteria</taxon>
        <taxon>Pseudomonadati</taxon>
        <taxon>Bacteroidota</taxon>
        <taxon>Sphingobacteriia</taxon>
        <taxon>Sphingobacteriales</taxon>
        <taxon>Sphingobacteriaceae</taxon>
        <taxon>Mucilaginibacter</taxon>
    </lineage>
</organism>
<name>A0A934PRL5_9SPHI</name>
<evidence type="ECO:0000259" key="1">
    <source>
        <dbReference type="PROSITE" id="PS51186"/>
    </source>
</evidence>
<dbReference type="RefSeq" id="WP_200065930.1">
    <property type="nucleotide sequence ID" value="NZ_JAEHFW010000001.1"/>
</dbReference>
<dbReference type="Gene3D" id="3.40.630.30">
    <property type="match status" value="1"/>
</dbReference>
<feature type="domain" description="N-acetyltransferase" evidence="1">
    <location>
        <begin position="4"/>
        <end position="153"/>
    </location>
</feature>
<dbReference type="CDD" id="cd04301">
    <property type="entry name" value="NAT_SF"/>
    <property type="match status" value="1"/>
</dbReference>
<dbReference type="Pfam" id="PF00583">
    <property type="entry name" value="Acetyltransf_1"/>
    <property type="match status" value="1"/>
</dbReference>
<gene>
    <name evidence="2" type="ORF">I5M19_09310</name>
</gene>
<evidence type="ECO:0000313" key="3">
    <source>
        <dbReference type="Proteomes" id="UP000613193"/>
    </source>
</evidence>
<dbReference type="PROSITE" id="PS51186">
    <property type="entry name" value="GNAT"/>
    <property type="match status" value="1"/>
</dbReference>
<dbReference type="InterPro" id="IPR016181">
    <property type="entry name" value="Acyl_CoA_acyltransferase"/>
</dbReference>
<sequence length="153" mass="17934">MTGLIVKHITLAEAQLVTGLFNKYRVFYKQPSDLQLAESFINERLSNNESVIFVALNINDPVGFVQLYPKYSSMRVTKNWILNDLYVDEPYRKKGIATYLIHTAMEYAKDHSAHFVQLETQNNNYNAQRLYQSLGFIKQQPDNEFIMYRKNVE</sequence>
<dbReference type="PANTHER" id="PTHR43072:SF60">
    <property type="entry name" value="L-2,4-DIAMINOBUTYRIC ACID ACETYLTRANSFERASE"/>
    <property type="match status" value="1"/>
</dbReference>